<gene>
    <name evidence="2" type="ORF">DFR38_104255</name>
</gene>
<protein>
    <submittedName>
        <fullName evidence="2">Uncharacterized protein</fullName>
    </submittedName>
</protein>
<evidence type="ECO:0000256" key="1">
    <source>
        <dbReference type="SAM" id="MobiDB-lite"/>
    </source>
</evidence>
<dbReference type="AlphaFoldDB" id="A0A318JN41"/>
<dbReference type="EMBL" id="QJKC01000004">
    <property type="protein sequence ID" value="PXX49611.1"/>
    <property type="molecule type" value="Genomic_DNA"/>
</dbReference>
<evidence type="ECO:0000313" key="3">
    <source>
        <dbReference type="Proteomes" id="UP000248395"/>
    </source>
</evidence>
<sequence length="31" mass="3462">MRPENPLTTRQIMSKDNLSATSMLNSKPNSV</sequence>
<comment type="caution">
    <text evidence="2">The sequence shown here is derived from an EMBL/GenBank/DDBJ whole genome shotgun (WGS) entry which is preliminary data.</text>
</comment>
<evidence type="ECO:0000313" key="2">
    <source>
        <dbReference type="EMBL" id="PXX49611.1"/>
    </source>
</evidence>
<dbReference type="Proteomes" id="UP000248395">
    <property type="component" value="Unassembled WGS sequence"/>
</dbReference>
<accession>A0A318JN41</accession>
<reference evidence="2 3" key="1">
    <citation type="submission" date="2018-05" db="EMBL/GenBank/DDBJ databases">
        <title>Genomic Encyclopedia of Type Strains, Phase IV (KMG-IV): sequencing the most valuable type-strain genomes for metagenomic binning, comparative biology and taxonomic classification.</title>
        <authorList>
            <person name="Goeker M."/>
        </authorList>
    </citation>
    <scope>NUCLEOTIDE SEQUENCE [LARGE SCALE GENOMIC DNA]</scope>
    <source>
        <strain evidence="2 3">DSM 25134</strain>
    </source>
</reference>
<feature type="region of interest" description="Disordered" evidence="1">
    <location>
        <begin position="1"/>
        <end position="31"/>
    </location>
</feature>
<proteinExistence type="predicted"/>
<keyword evidence="3" id="KW-1185">Reference proteome</keyword>
<organism evidence="2 3">
    <name type="scientific">Aquitalea magnusonii</name>
    <dbReference type="NCBI Taxonomy" id="332411"/>
    <lineage>
        <taxon>Bacteria</taxon>
        <taxon>Pseudomonadati</taxon>
        <taxon>Pseudomonadota</taxon>
        <taxon>Betaproteobacteria</taxon>
        <taxon>Neisseriales</taxon>
        <taxon>Chromobacteriaceae</taxon>
        <taxon>Aquitalea</taxon>
    </lineage>
</organism>
<feature type="non-terminal residue" evidence="2">
    <location>
        <position position="31"/>
    </location>
</feature>
<name>A0A318JN41_9NEIS</name>